<evidence type="ECO:0000313" key="3">
    <source>
        <dbReference type="EMBL" id="AXK60962.1"/>
    </source>
</evidence>
<evidence type="ECO:0000256" key="1">
    <source>
        <dbReference type="SAM" id="MobiDB-lite"/>
    </source>
</evidence>
<evidence type="ECO:0000256" key="2">
    <source>
        <dbReference type="SAM" id="SignalP"/>
    </source>
</evidence>
<dbReference type="AlphaFoldDB" id="A0A345ZCE5"/>
<feature type="chain" id="PRO_5016658292" evidence="2">
    <location>
        <begin position="23"/>
        <end position="389"/>
    </location>
</feature>
<dbReference type="KEGG" id="cdes:C0J27_04480"/>
<protein>
    <submittedName>
        <fullName evidence="3">Uncharacterized protein</fullName>
    </submittedName>
</protein>
<accession>A0A345ZCE5</accession>
<feature type="region of interest" description="Disordered" evidence="1">
    <location>
        <begin position="100"/>
        <end position="119"/>
    </location>
</feature>
<keyword evidence="4" id="KW-1185">Reference proteome</keyword>
<gene>
    <name evidence="3" type="ORF">C0J27_04480</name>
</gene>
<reference evidence="3 4" key="1">
    <citation type="submission" date="2017-12" db="EMBL/GenBank/DDBJ databases">
        <title>Chromulinavorax destructans is a abundant pathogen of dominant heterotrophic picoflagllates.</title>
        <authorList>
            <person name="Deeg C.M."/>
            <person name="Zimmer M."/>
            <person name="Suttle C.A."/>
        </authorList>
    </citation>
    <scope>NUCLEOTIDE SEQUENCE [LARGE SCALE GENOMIC DNA]</scope>
    <source>
        <strain evidence="3 4">SeV1</strain>
    </source>
</reference>
<dbReference type="EMBL" id="CP025544">
    <property type="protein sequence ID" value="AXK60962.1"/>
    <property type="molecule type" value="Genomic_DNA"/>
</dbReference>
<organism evidence="3 4">
    <name type="scientific">Candidatus Chromulinivorax destructor</name>
    <dbReference type="NCBI Taxonomy" id="2066483"/>
    <lineage>
        <taxon>Bacteria</taxon>
        <taxon>Candidatus Babelota</taxon>
        <taxon>Candidatus Babeliae</taxon>
        <taxon>Candidatus Babeliales</taxon>
        <taxon>Candidatus Chromulinivoraceae</taxon>
        <taxon>Candidatus Chromulinivorax</taxon>
    </lineage>
</organism>
<dbReference type="RefSeq" id="WP_115585977.1">
    <property type="nucleotide sequence ID" value="NZ_CP025544.1"/>
</dbReference>
<feature type="signal peptide" evidence="2">
    <location>
        <begin position="1"/>
        <end position="22"/>
    </location>
</feature>
<evidence type="ECO:0000313" key="4">
    <source>
        <dbReference type="Proteomes" id="UP000254834"/>
    </source>
</evidence>
<proteinExistence type="predicted"/>
<dbReference type="Proteomes" id="UP000254834">
    <property type="component" value="Chromosome"/>
</dbReference>
<name>A0A345ZCE5_9BACT</name>
<keyword evidence="2" id="KW-0732">Signal</keyword>
<sequence>MTTFYKKILSLVLCIYSAAAHATPTPQQKILSLRFAPTMPMPFSDNEDDQYFAGLLTKIIQLDQEVSRQIKQVIVIHESKEQSPTITKEQLQNQKIVQSGGETYAESDEKTQVQSQDQNKVQTQKFSPTESQIHNLTLPQNQSITNFIAQDKKDSCYFLKSKDHSFGWNDPLAIISAVVYTGTPETPNELSIEIKKSTEFPGQYQATIQGKGLYSNSKKAHRQLTEYIKSGPTSMSKYARTEDIMSFDNFISQPALAEKKLLELTPSLQGDITCTCYAHGCDIQGVIYFDEIVLAYLLQQQNSARYKNNTVTRVESGQIVSEKQKFNTLLKNEESKLVEKSIETKDPLQAILNIHNQEEKKETDDMYNISLEDKKRIENALNAFKIQNK</sequence>